<name>A0ABZ0CM70_9BURK</name>
<dbReference type="InterPro" id="IPR045506">
    <property type="entry name" value="DUF6484"/>
</dbReference>
<reference evidence="2 3" key="1">
    <citation type="submission" date="2023-10" db="EMBL/GenBank/DDBJ databases">
        <title>Bacteria for the degradation of biodegradable plastic PBAT(Polybutylene adipate terephthalate).</title>
        <authorList>
            <person name="Weon H.-Y."/>
            <person name="Yeon J."/>
        </authorList>
    </citation>
    <scope>NUCLEOTIDE SEQUENCE [LARGE SCALE GENOMIC DNA]</scope>
    <source>
        <strain evidence="2 3">SBD 7-3</strain>
    </source>
</reference>
<sequence>MQREHLSDEQLMLAEAPTGPLEALLGDRPAALSRAPLPDVVVGEIVAITDGGCTPLVLFPGQPGTAALRARTVLDLHGAHVGQQAVLSFENGDASRPIVMGVLRQPGDRPLDAPGQVHLDTDGERMIVNAKQELVLQCGKASITLTSAGKVLIQGSYVSSRSTGVNRLKGGSVQLN</sequence>
<evidence type="ECO:0000313" key="2">
    <source>
        <dbReference type="EMBL" id="WOB06078.1"/>
    </source>
</evidence>
<organism evidence="2 3">
    <name type="scientific">Piscinibacter gummiphilus</name>
    <dbReference type="NCBI Taxonomy" id="946333"/>
    <lineage>
        <taxon>Bacteria</taxon>
        <taxon>Pseudomonadati</taxon>
        <taxon>Pseudomonadota</taxon>
        <taxon>Betaproteobacteria</taxon>
        <taxon>Burkholderiales</taxon>
        <taxon>Sphaerotilaceae</taxon>
        <taxon>Piscinibacter</taxon>
    </lineage>
</organism>
<dbReference type="Proteomes" id="UP001303946">
    <property type="component" value="Chromosome"/>
</dbReference>
<protein>
    <submittedName>
        <fullName evidence="2">DUF6484 domain-containing protein</fullName>
    </submittedName>
</protein>
<gene>
    <name evidence="2" type="ORF">RXV79_14215</name>
</gene>
<dbReference type="RefSeq" id="WP_316698347.1">
    <property type="nucleotide sequence ID" value="NZ_CP136336.1"/>
</dbReference>
<dbReference type="EMBL" id="CP136336">
    <property type="protein sequence ID" value="WOB06078.1"/>
    <property type="molecule type" value="Genomic_DNA"/>
</dbReference>
<keyword evidence="3" id="KW-1185">Reference proteome</keyword>
<dbReference type="Pfam" id="PF20093">
    <property type="entry name" value="DUF6484"/>
    <property type="match status" value="1"/>
</dbReference>
<evidence type="ECO:0000259" key="1">
    <source>
        <dbReference type="Pfam" id="PF20093"/>
    </source>
</evidence>
<proteinExistence type="predicted"/>
<evidence type="ECO:0000313" key="3">
    <source>
        <dbReference type="Proteomes" id="UP001303946"/>
    </source>
</evidence>
<accession>A0ABZ0CM70</accession>
<feature type="domain" description="DUF6484" evidence="1">
    <location>
        <begin position="42"/>
        <end position="103"/>
    </location>
</feature>